<proteinExistence type="predicted"/>
<dbReference type="Proteomes" id="UP001275084">
    <property type="component" value="Unassembled WGS sequence"/>
</dbReference>
<evidence type="ECO:0000313" key="2">
    <source>
        <dbReference type="Proteomes" id="UP001275084"/>
    </source>
</evidence>
<dbReference type="PANTHER" id="PTHR39598:SF1">
    <property type="entry name" value="AUSTINOID BIOSYNTHESIS CLUSTERS PROTEIN F-RELATED"/>
    <property type="match status" value="1"/>
</dbReference>
<accession>A0AAJ0MJ54</accession>
<comment type="caution">
    <text evidence="1">The sequence shown here is derived from an EMBL/GenBank/DDBJ whole genome shotgun (WGS) entry which is preliminary data.</text>
</comment>
<dbReference type="AlphaFoldDB" id="A0AAJ0MJ54"/>
<dbReference type="PANTHER" id="PTHR39598">
    <property type="entry name" value="AUSTINOL SYNTHESIS PROTEIN F-RELATED"/>
    <property type="match status" value="1"/>
</dbReference>
<reference evidence="1" key="1">
    <citation type="journal article" date="2023" name="Mol. Phylogenet. Evol.">
        <title>Genome-scale phylogeny and comparative genomics of the fungal order Sordariales.</title>
        <authorList>
            <person name="Hensen N."/>
            <person name="Bonometti L."/>
            <person name="Westerberg I."/>
            <person name="Brannstrom I.O."/>
            <person name="Guillou S."/>
            <person name="Cros-Aarteil S."/>
            <person name="Calhoun S."/>
            <person name="Haridas S."/>
            <person name="Kuo A."/>
            <person name="Mondo S."/>
            <person name="Pangilinan J."/>
            <person name="Riley R."/>
            <person name="LaButti K."/>
            <person name="Andreopoulos B."/>
            <person name="Lipzen A."/>
            <person name="Chen C."/>
            <person name="Yan M."/>
            <person name="Daum C."/>
            <person name="Ng V."/>
            <person name="Clum A."/>
            <person name="Steindorff A."/>
            <person name="Ohm R.A."/>
            <person name="Martin F."/>
            <person name="Silar P."/>
            <person name="Natvig D.O."/>
            <person name="Lalanne C."/>
            <person name="Gautier V."/>
            <person name="Ament-Velasquez S.L."/>
            <person name="Kruys A."/>
            <person name="Hutchinson M.I."/>
            <person name="Powell A.J."/>
            <person name="Barry K."/>
            <person name="Miller A.N."/>
            <person name="Grigoriev I.V."/>
            <person name="Debuchy R."/>
            <person name="Gladieux P."/>
            <person name="Hiltunen Thoren M."/>
            <person name="Johannesson H."/>
        </authorList>
    </citation>
    <scope>NUCLEOTIDE SEQUENCE</scope>
    <source>
        <strain evidence="1">CBS 955.72</strain>
    </source>
</reference>
<protein>
    <recommendedName>
        <fullName evidence="3">SnoaL-like domain-containing protein</fullName>
    </recommendedName>
</protein>
<organism evidence="1 2">
    <name type="scientific">Lasiosphaeria hispida</name>
    <dbReference type="NCBI Taxonomy" id="260671"/>
    <lineage>
        <taxon>Eukaryota</taxon>
        <taxon>Fungi</taxon>
        <taxon>Dikarya</taxon>
        <taxon>Ascomycota</taxon>
        <taxon>Pezizomycotina</taxon>
        <taxon>Sordariomycetes</taxon>
        <taxon>Sordariomycetidae</taxon>
        <taxon>Sordariales</taxon>
        <taxon>Lasiosphaeriaceae</taxon>
        <taxon>Lasiosphaeria</taxon>
    </lineage>
</organism>
<keyword evidence="2" id="KW-1185">Reference proteome</keyword>
<reference evidence="1" key="2">
    <citation type="submission" date="2023-06" db="EMBL/GenBank/DDBJ databases">
        <authorList>
            <consortium name="Lawrence Berkeley National Laboratory"/>
            <person name="Haridas S."/>
            <person name="Hensen N."/>
            <person name="Bonometti L."/>
            <person name="Westerberg I."/>
            <person name="Brannstrom I.O."/>
            <person name="Guillou S."/>
            <person name="Cros-Aarteil S."/>
            <person name="Calhoun S."/>
            <person name="Kuo A."/>
            <person name="Mondo S."/>
            <person name="Pangilinan J."/>
            <person name="Riley R."/>
            <person name="Labutti K."/>
            <person name="Andreopoulos B."/>
            <person name="Lipzen A."/>
            <person name="Chen C."/>
            <person name="Yanf M."/>
            <person name="Daum C."/>
            <person name="Ng V."/>
            <person name="Clum A."/>
            <person name="Steindorff A."/>
            <person name="Ohm R."/>
            <person name="Martin F."/>
            <person name="Silar P."/>
            <person name="Natvig D."/>
            <person name="Lalanne C."/>
            <person name="Gautier V."/>
            <person name="Ament-Velasquez S.L."/>
            <person name="Kruys A."/>
            <person name="Hutchinson M.I."/>
            <person name="Powell A.J."/>
            <person name="Barry K."/>
            <person name="Miller A.N."/>
            <person name="Grigoriev I.V."/>
            <person name="Debuchy R."/>
            <person name="Gladieux P."/>
            <person name="Thoren M.H."/>
            <person name="Johannesson H."/>
        </authorList>
    </citation>
    <scope>NUCLEOTIDE SEQUENCE</scope>
    <source>
        <strain evidence="1">CBS 955.72</strain>
    </source>
</reference>
<evidence type="ECO:0008006" key="3">
    <source>
        <dbReference type="Google" id="ProtNLM"/>
    </source>
</evidence>
<evidence type="ECO:0000313" key="1">
    <source>
        <dbReference type="EMBL" id="KAK3360712.1"/>
    </source>
</evidence>
<gene>
    <name evidence="1" type="ORF">B0T25DRAFT_536221</name>
</gene>
<sequence length="94" mass="10292">MHTSKCTGPSPPAFRNYQTTVNDLFVDEAGRKATVWIDATAETDAGPYVNEKMLIFYFDEAGKISKTAEFIDSAASAAFHARLQAVMEAKAKEV</sequence>
<name>A0AAJ0MJ54_9PEZI</name>
<dbReference type="InterPro" id="IPR050977">
    <property type="entry name" value="Fungal_Meroterpenoid_Isomerase"/>
</dbReference>
<dbReference type="EMBL" id="JAUIQD010000002">
    <property type="protein sequence ID" value="KAK3360712.1"/>
    <property type="molecule type" value="Genomic_DNA"/>
</dbReference>